<name>A0A9X2JID3_9BACT</name>
<evidence type="ECO:0000313" key="3">
    <source>
        <dbReference type="Proteomes" id="UP001155241"/>
    </source>
</evidence>
<dbReference type="EMBL" id="JAMXLR010000077">
    <property type="protein sequence ID" value="MCO6046721.1"/>
    <property type="molecule type" value="Genomic_DNA"/>
</dbReference>
<evidence type="ECO:0000313" key="2">
    <source>
        <dbReference type="EMBL" id="MCO6046721.1"/>
    </source>
</evidence>
<evidence type="ECO:0000256" key="1">
    <source>
        <dbReference type="SAM" id="Phobius"/>
    </source>
</evidence>
<evidence type="ECO:0008006" key="4">
    <source>
        <dbReference type="Google" id="ProtNLM"/>
    </source>
</evidence>
<gene>
    <name evidence="2" type="ORF">NG895_22725</name>
</gene>
<feature type="transmembrane region" description="Helical" evidence="1">
    <location>
        <begin position="58"/>
        <end position="75"/>
    </location>
</feature>
<feature type="transmembrane region" description="Helical" evidence="1">
    <location>
        <begin position="34"/>
        <end position="51"/>
    </location>
</feature>
<keyword evidence="1" id="KW-0812">Transmembrane</keyword>
<sequence length="193" mass="21486">MRVSLKTAGALTAALCISLWLIGSASLIAQWLAPALLILAMLLAICFAAGGNARSRSFTLAFLGVILTLWLTDWSKAPLPEWRIAFERYTYYPLRSQIHSADGLTYYRRDYRGGDRIVERTADGRPIFHTMQEAKEAGINVDAVPRVPTSAEFRVVFYSTLYLWLGVLAGFLALAIHRRVHRTASDVEPVNAD</sequence>
<protein>
    <recommendedName>
        <fullName evidence="4">Transmembrane protein</fullName>
    </recommendedName>
</protein>
<accession>A0A9X2JID3</accession>
<comment type="caution">
    <text evidence="2">The sequence shown here is derived from an EMBL/GenBank/DDBJ whole genome shotgun (WGS) entry which is preliminary data.</text>
</comment>
<reference evidence="2" key="1">
    <citation type="submission" date="2022-06" db="EMBL/GenBank/DDBJ databases">
        <title>Aeoliella straminimaris, a novel planctomycete from sediments.</title>
        <authorList>
            <person name="Vitorino I.R."/>
            <person name="Lage O.M."/>
        </authorList>
    </citation>
    <scope>NUCLEOTIDE SEQUENCE</scope>
    <source>
        <strain evidence="2">ICT_H6.2</strain>
    </source>
</reference>
<proteinExistence type="predicted"/>
<dbReference type="Proteomes" id="UP001155241">
    <property type="component" value="Unassembled WGS sequence"/>
</dbReference>
<dbReference type="RefSeq" id="WP_252854835.1">
    <property type="nucleotide sequence ID" value="NZ_JAMXLR010000077.1"/>
</dbReference>
<keyword evidence="3" id="KW-1185">Reference proteome</keyword>
<keyword evidence="1" id="KW-1133">Transmembrane helix</keyword>
<keyword evidence="1" id="KW-0472">Membrane</keyword>
<dbReference type="AlphaFoldDB" id="A0A9X2JID3"/>
<feature type="transmembrane region" description="Helical" evidence="1">
    <location>
        <begin position="155"/>
        <end position="176"/>
    </location>
</feature>
<organism evidence="2 3">
    <name type="scientific">Aeoliella straminimaris</name>
    <dbReference type="NCBI Taxonomy" id="2954799"/>
    <lineage>
        <taxon>Bacteria</taxon>
        <taxon>Pseudomonadati</taxon>
        <taxon>Planctomycetota</taxon>
        <taxon>Planctomycetia</taxon>
        <taxon>Pirellulales</taxon>
        <taxon>Lacipirellulaceae</taxon>
        <taxon>Aeoliella</taxon>
    </lineage>
</organism>